<feature type="compositionally biased region" description="Low complexity" evidence="1">
    <location>
        <begin position="541"/>
        <end position="550"/>
    </location>
</feature>
<dbReference type="GO" id="GO:0032040">
    <property type="term" value="C:small-subunit processome"/>
    <property type="evidence" value="ECO:0007669"/>
    <property type="project" value="TreeGrafter"/>
</dbReference>
<feature type="compositionally biased region" description="Polar residues" evidence="1">
    <location>
        <begin position="424"/>
        <end position="433"/>
    </location>
</feature>
<feature type="compositionally biased region" description="Gly residues" evidence="1">
    <location>
        <begin position="444"/>
        <end position="491"/>
    </location>
</feature>
<dbReference type="Proteomes" id="UP001369815">
    <property type="component" value="Unassembled WGS sequence"/>
</dbReference>
<dbReference type="GO" id="GO:0003723">
    <property type="term" value="F:RNA binding"/>
    <property type="evidence" value="ECO:0007669"/>
    <property type="project" value="TreeGrafter"/>
</dbReference>
<dbReference type="GO" id="GO:1990259">
    <property type="term" value="F:histone H2AQ104 methyltransferase activity"/>
    <property type="evidence" value="ECO:0007669"/>
    <property type="project" value="TreeGrafter"/>
</dbReference>
<reference evidence="3 4" key="1">
    <citation type="journal article" date="2024" name="Front Chem Biol">
        <title>Unveiling the potential of Daldinia eschscholtzii MFLUCC 19-0629 through bioactivity and bioinformatics studies for enhanced sustainable agriculture production.</title>
        <authorList>
            <person name="Brooks S."/>
            <person name="Weaver J.A."/>
            <person name="Klomchit A."/>
            <person name="Alharthi S.A."/>
            <person name="Onlamun T."/>
            <person name="Nurani R."/>
            <person name="Vong T.K."/>
            <person name="Alberti F."/>
            <person name="Greco C."/>
        </authorList>
    </citation>
    <scope>NUCLEOTIDE SEQUENCE [LARGE SCALE GENOMIC DNA]</scope>
    <source>
        <strain evidence="3">MFLUCC 19-0629</strain>
    </source>
</reference>
<feature type="compositionally biased region" description="Pro residues" evidence="1">
    <location>
        <begin position="559"/>
        <end position="571"/>
    </location>
</feature>
<evidence type="ECO:0000256" key="1">
    <source>
        <dbReference type="SAM" id="MobiDB-lite"/>
    </source>
</evidence>
<feature type="region of interest" description="Disordered" evidence="1">
    <location>
        <begin position="388"/>
        <end position="586"/>
    </location>
</feature>
<comment type="caution">
    <text evidence="3">The sequence shown here is derived from an EMBL/GenBank/DDBJ whole genome shotgun (WGS) entry which is preliminary data.</text>
</comment>
<feature type="compositionally biased region" description="Basic and acidic residues" evidence="1">
    <location>
        <begin position="494"/>
        <end position="503"/>
    </location>
</feature>
<dbReference type="GO" id="GO:0031428">
    <property type="term" value="C:box C/D methylation guide snoRNP complex"/>
    <property type="evidence" value="ECO:0007669"/>
    <property type="project" value="TreeGrafter"/>
</dbReference>
<feature type="compositionally biased region" description="Polar residues" evidence="1">
    <location>
        <begin position="504"/>
        <end position="523"/>
    </location>
</feature>
<dbReference type="EMBL" id="JBANMG010000005">
    <property type="protein sequence ID" value="KAK6953573.1"/>
    <property type="molecule type" value="Genomic_DNA"/>
</dbReference>
<organism evidence="3 4">
    <name type="scientific">Daldinia eschscholtzii</name>
    <dbReference type="NCBI Taxonomy" id="292717"/>
    <lineage>
        <taxon>Eukaryota</taxon>
        <taxon>Fungi</taxon>
        <taxon>Dikarya</taxon>
        <taxon>Ascomycota</taxon>
        <taxon>Pezizomycotina</taxon>
        <taxon>Sordariomycetes</taxon>
        <taxon>Xylariomycetidae</taxon>
        <taxon>Xylariales</taxon>
        <taxon>Hypoxylaceae</taxon>
        <taxon>Daldinia</taxon>
    </lineage>
</organism>
<name>A0AAX6MM97_9PEZI</name>
<evidence type="ECO:0000313" key="3">
    <source>
        <dbReference type="EMBL" id="KAK6953573.1"/>
    </source>
</evidence>
<dbReference type="AlphaFoldDB" id="A0AAX6MM97"/>
<dbReference type="GO" id="GO:0000494">
    <property type="term" value="P:box C/D sno(s)RNA 3'-end processing"/>
    <property type="evidence" value="ECO:0007669"/>
    <property type="project" value="TreeGrafter"/>
</dbReference>
<dbReference type="PANTHER" id="PTHR10335">
    <property type="entry name" value="RRNA 2-O-METHYLTRANSFERASE FIBRILLARIN"/>
    <property type="match status" value="1"/>
</dbReference>
<dbReference type="InterPro" id="IPR018812">
    <property type="entry name" value="SAK_HAD"/>
</dbReference>
<evidence type="ECO:0000313" key="4">
    <source>
        <dbReference type="Proteomes" id="UP001369815"/>
    </source>
</evidence>
<feature type="domain" description="Swiss Army Knife RNA repair protein HAD" evidence="2">
    <location>
        <begin position="47"/>
        <end position="230"/>
    </location>
</feature>
<dbReference type="Pfam" id="PF10307">
    <property type="entry name" value="HAD_SAK_1"/>
    <property type="match status" value="1"/>
</dbReference>
<proteinExistence type="predicted"/>
<evidence type="ECO:0000259" key="2">
    <source>
        <dbReference type="Pfam" id="PF10307"/>
    </source>
</evidence>
<protein>
    <recommendedName>
        <fullName evidence="2">Swiss Army Knife RNA repair protein HAD domain-containing protein</fullName>
    </recommendedName>
</protein>
<sequence>MAFDQANRAGHGYTLTALNRWSVANKKLPRTYPRQPPWGLMGTHAPPDVFVNGGWWHDSRILAATGEGVEQEEKRAWDGWWNEKIVELVRLSMKQDDALCVLLTGRSEHGFSQLIKRIVASKGLEFDLIGLKPSVGPSNERFANTMNFKQAFLRAVMGTYRAANEIRIYEDRPKHVAGFRDFLADYNAQRIGLGQPPVTAEVIPVSELSTTLDPVVEVAEVQHLINVHNELIKKKGGDARSGPLTIKKTVFFTSYMIAPADTKRLIKLLNSQVPDVTDLKYLANTILITPRPCPKSILDKIGGMNSKMKWEVVDIGSLQGNIWAARVRPVPPNATYHTDNPSPSVVLGLRRGARPPDVNKIRNWQPIPPDKSFVFETTVGEKYMLRIEREDQDGDQYDSQQERFSHRGSKRKFPGDEDRHSRQYGGNYSNNNARDYHTSAHQGQGRGGGGGDNRGRGGYRGGGNASRGNRGGGGRGGFKGSGRGGKGGGAHGYRSLDDVETRENPQNGFNPSAVSYDDTSFPSLQGGGGPPQLQPPLPIAPQYGQPFPQHHGGGQQWPPAGPGGPPPPPAQSRPIGGPGPDLQSFY</sequence>
<gene>
    <name evidence="3" type="ORF">Daesc_005878</name>
</gene>
<keyword evidence="4" id="KW-1185">Reference proteome</keyword>
<accession>A0AAX6MM97</accession>
<dbReference type="PANTHER" id="PTHR10335:SF23">
    <property type="entry name" value="OB FOLD-CONTAINING PROTEIN, NUCLEIC ACID BINDING"/>
    <property type="match status" value="1"/>
</dbReference>
<dbReference type="GO" id="GO:0008649">
    <property type="term" value="F:rRNA methyltransferase activity"/>
    <property type="evidence" value="ECO:0007669"/>
    <property type="project" value="TreeGrafter"/>
</dbReference>